<dbReference type="Gene3D" id="1.10.10.10">
    <property type="entry name" value="Winged helix-like DNA-binding domain superfamily/Winged helix DNA-binding domain"/>
    <property type="match status" value="1"/>
</dbReference>
<dbReference type="EMBL" id="JAGHKO010000011">
    <property type="protein sequence ID" value="MBO9203824.1"/>
    <property type="molecule type" value="Genomic_DNA"/>
</dbReference>
<dbReference type="PROSITE" id="PS51000">
    <property type="entry name" value="HTH_DEOR_2"/>
    <property type="match status" value="1"/>
</dbReference>
<dbReference type="InterPro" id="IPR026881">
    <property type="entry name" value="WYL_dom"/>
</dbReference>
<sequence>MNTYTAGKFRRRTILAKMNDNDLKRISRLVSIATQLQTKSLLTATQLSKKFNVSIRTIYRDIKALEDAGIPVLTIDGKGYSLMEGYKIPPVMFTGSEANALITAEQLLLSNTDRSFTEELLSALNKIKAVLQFSTKEKVEFLANRIAVSPLLLRTQKSDLLTLIQHALIEFKVLNIHYHSLGKKEKTVRFVEPFALYYCLEESWALIAYCRLRKEFRMFKLNNILKLELTELNFQPHKMTLREYLIEKEKKFTTPDTPLS</sequence>
<evidence type="ECO:0000256" key="1">
    <source>
        <dbReference type="ARBA" id="ARBA00023015"/>
    </source>
</evidence>
<evidence type="ECO:0000313" key="4">
    <source>
        <dbReference type="EMBL" id="MBO9203824.1"/>
    </source>
</evidence>
<dbReference type="InterPro" id="IPR001034">
    <property type="entry name" value="DeoR_HTH"/>
</dbReference>
<dbReference type="InterPro" id="IPR036390">
    <property type="entry name" value="WH_DNA-bd_sf"/>
</dbReference>
<organism evidence="4 5">
    <name type="scientific">Niastella soli</name>
    <dbReference type="NCBI Taxonomy" id="2821487"/>
    <lineage>
        <taxon>Bacteria</taxon>
        <taxon>Pseudomonadati</taxon>
        <taxon>Bacteroidota</taxon>
        <taxon>Chitinophagia</taxon>
        <taxon>Chitinophagales</taxon>
        <taxon>Chitinophagaceae</taxon>
        <taxon>Niastella</taxon>
    </lineage>
</organism>
<evidence type="ECO:0000313" key="5">
    <source>
        <dbReference type="Proteomes" id="UP000677244"/>
    </source>
</evidence>
<accession>A0ABS3Z0X7</accession>
<dbReference type="SUPFAM" id="SSF46785">
    <property type="entry name" value="Winged helix' DNA-binding domain"/>
    <property type="match status" value="1"/>
</dbReference>
<dbReference type="Pfam" id="PF08279">
    <property type="entry name" value="HTH_11"/>
    <property type="match status" value="1"/>
</dbReference>
<keyword evidence="2" id="KW-0804">Transcription</keyword>
<keyword evidence="1" id="KW-0805">Transcription regulation</keyword>
<dbReference type="Pfam" id="PF13280">
    <property type="entry name" value="WYL"/>
    <property type="match status" value="1"/>
</dbReference>
<reference evidence="4 5" key="1">
    <citation type="submission" date="2021-03" db="EMBL/GenBank/DDBJ databases">
        <title>Assistant Professor.</title>
        <authorList>
            <person name="Huq M.A."/>
        </authorList>
    </citation>
    <scope>NUCLEOTIDE SEQUENCE [LARGE SCALE GENOMIC DNA]</scope>
    <source>
        <strain evidence="4 5">MAH-29</strain>
    </source>
</reference>
<dbReference type="InterPro" id="IPR051534">
    <property type="entry name" value="CBASS_pafABC_assoc_protein"/>
</dbReference>
<keyword evidence="5" id="KW-1185">Reference proteome</keyword>
<dbReference type="InterPro" id="IPR013196">
    <property type="entry name" value="HTH_11"/>
</dbReference>
<dbReference type="InterPro" id="IPR036388">
    <property type="entry name" value="WH-like_DNA-bd_sf"/>
</dbReference>
<dbReference type="PANTHER" id="PTHR34580:SF1">
    <property type="entry name" value="PROTEIN PAFC"/>
    <property type="match status" value="1"/>
</dbReference>
<gene>
    <name evidence="4" type="ORF">J7I42_26305</name>
</gene>
<comment type="caution">
    <text evidence="4">The sequence shown here is derived from an EMBL/GenBank/DDBJ whole genome shotgun (WGS) entry which is preliminary data.</text>
</comment>
<dbReference type="PROSITE" id="PS52050">
    <property type="entry name" value="WYL"/>
    <property type="match status" value="1"/>
</dbReference>
<name>A0ABS3Z0X7_9BACT</name>
<protein>
    <submittedName>
        <fullName evidence="4">HTH domain-containing protein</fullName>
    </submittedName>
</protein>
<feature type="domain" description="HTH deoR-type" evidence="3">
    <location>
        <begin position="25"/>
        <end position="80"/>
    </location>
</feature>
<dbReference type="PANTHER" id="PTHR34580">
    <property type="match status" value="1"/>
</dbReference>
<evidence type="ECO:0000259" key="3">
    <source>
        <dbReference type="PROSITE" id="PS51000"/>
    </source>
</evidence>
<evidence type="ECO:0000256" key="2">
    <source>
        <dbReference type="ARBA" id="ARBA00023163"/>
    </source>
</evidence>
<dbReference type="RefSeq" id="WP_209141875.1">
    <property type="nucleotide sequence ID" value="NZ_JAGHKO010000011.1"/>
</dbReference>
<proteinExistence type="predicted"/>
<dbReference type="Proteomes" id="UP000677244">
    <property type="component" value="Unassembled WGS sequence"/>
</dbReference>